<reference evidence="1" key="1">
    <citation type="submission" date="2020-12" db="EMBL/GenBank/DDBJ databases">
        <title>Genome public.</title>
        <authorList>
            <person name="Sun Q."/>
        </authorList>
    </citation>
    <scope>NUCLEOTIDE SEQUENCE</scope>
    <source>
        <strain evidence="1">CCM 8863</strain>
    </source>
</reference>
<proteinExistence type="predicted"/>
<dbReference type="EMBL" id="JAEIOS010000013">
    <property type="protein sequence ID" value="MBI8989750.1"/>
    <property type="molecule type" value="Genomic_DNA"/>
</dbReference>
<accession>A0A934M928</accession>
<comment type="caution">
    <text evidence="1">The sequence shown here is derived from an EMBL/GenBank/DDBJ whole genome shotgun (WGS) entry which is preliminary data.</text>
</comment>
<protein>
    <submittedName>
        <fullName evidence="1">TetR family transcriptional regulator</fullName>
    </submittedName>
</protein>
<sequence>MNPVARVRPLTPEQLLIIADEVAAVHRVRIRDHALLAGAAAVTSASYLGIPVHGDVRSAASALSEAITRLAPLDGANDVLADTAAEVLRRINAR</sequence>
<evidence type="ECO:0000313" key="2">
    <source>
        <dbReference type="Proteomes" id="UP000645966"/>
    </source>
</evidence>
<dbReference type="AlphaFoldDB" id="A0A934M928"/>
<gene>
    <name evidence="1" type="ORF">JDV75_08250</name>
</gene>
<organism evidence="1 2">
    <name type="scientific">Corynebacterium meridianum</name>
    <dbReference type="NCBI Taxonomy" id="2765363"/>
    <lineage>
        <taxon>Bacteria</taxon>
        <taxon>Bacillati</taxon>
        <taxon>Actinomycetota</taxon>
        <taxon>Actinomycetes</taxon>
        <taxon>Mycobacteriales</taxon>
        <taxon>Corynebacteriaceae</taxon>
        <taxon>Corynebacterium</taxon>
    </lineage>
</organism>
<keyword evidence="2" id="KW-1185">Reference proteome</keyword>
<evidence type="ECO:0000313" key="1">
    <source>
        <dbReference type="EMBL" id="MBI8989750.1"/>
    </source>
</evidence>
<dbReference type="Proteomes" id="UP000645966">
    <property type="component" value="Unassembled WGS sequence"/>
</dbReference>
<name>A0A934M928_9CORY</name>